<proteinExistence type="predicted"/>
<keyword evidence="1" id="KW-0175">Coiled coil</keyword>
<reference evidence="3 4" key="1">
    <citation type="submission" date="2021-06" db="EMBL/GenBank/DDBJ databases">
        <authorList>
            <person name="Kallberg Y."/>
            <person name="Tangrot J."/>
            <person name="Rosling A."/>
        </authorList>
    </citation>
    <scope>NUCLEOTIDE SEQUENCE [LARGE SCALE GENOMIC DNA]</scope>
    <source>
        <strain evidence="3 4">120-4 pot B 10/14</strain>
    </source>
</reference>
<gene>
    <name evidence="3" type="ORF">GMARGA_LOCUS12555</name>
</gene>
<evidence type="ECO:0000256" key="1">
    <source>
        <dbReference type="SAM" id="Coils"/>
    </source>
</evidence>
<feature type="compositionally biased region" description="Polar residues" evidence="2">
    <location>
        <begin position="451"/>
        <end position="462"/>
    </location>
</feature>
<organism evidence="3 4">
    <name type="scientific">Gigaspora margarita</name>
    <dbReference type="NCBI Taxonomy" id="4874"/>
    <lineage>
        <taxon>Eukaryota</taxon>
        <taxon>Fungi</taxon>
        <taxon>Fungi incertae sedis</taxon>
        <taxon>Mucoromycota</taxon>
        <taxon>Glomeromycotina</taxon>
        <taxon>Glomeromycetes</taxon>
        <taxon>Diversisporales</taxon>
        <taxon>Gigasporaceae</taxon>
        <taxon>Gigaspora</taxon>
    </lineage>
</organism>
<protein>
    <submittedName>
        <fullName evidence="3">38906_t:CDS:1</fullName>
    </submittedName>
</protein>
<feature type="coiled-coil region" evidence="1">
    <location>
        <begin position="200"/>
        <end position="241"/>
    </location>
</feature>
<evidence type="ECO:0000313" key="3">
    <source>
        <dbReference type="EMBL" id="CAG8707766.1"/>
    </source>
</evidence>
<evidence type="ECO:0000313" key="4">
    <source>
        <dbReference type="Proteomes" id="UP000789901"/>
    </source>
</evidence>
<evidence type="ECO:0000256" key="2">
    <source>
        <dbReference type="SAM" id="MobiDB-lite"/>
    </source>
</evidence>
<feature type="non-terminal residue" evidence="3">
    <location>
        <position position="471"/>
    </location>
</feature>
<name>A0ABN7UZH4_GIGMA</name>
<dbReference type="EMBL" id="CAJVQB010007706">
    <property type="protein sequence ID" value="CAG8707766.1"/>
    <property type="molecule type" value="Genomic_DNA"/>
</dbReference>
<sequence length="471" mass="53141">MDNIRDRAKHLVDNAIKGTMIDENGNKVEHPDKGKPANGYRLEYSFGDDYTDRITHQNLQPALTEIKGATLILLPAEKEPMPSSKLKDFGIEGYIDNNGKSNFYATDYGTRISDGSEYRAVEYSYADEKNKNKLISSFTNDPIKQLFADLRSYDTTSSTATDKGGTGTDITPNAGIFSDGTYPYSYHEFPEFYLDEESRLESLKVNKEVITEELKSGRKELDQAEKDYQEDRKQLFAQEKELDDKINAKITELRKELKDKFKVSDTETNDFTGDNRITTIEHYNFQRLVRNLRFLAKNDEEAPTGKTNEDQAYSSSENICSQALELEKLVKLKKKDGQAKFDNLASLKTLLEKVCVKKADGTIEKVEDNFITALKKLKTKKVDGTEEEGQIDTLAKLVEKKDPVEVIKIITHANGKYLDDADLTDEEITNTLYEIAIGKKTLATQRKVDETNGNENPNTEKNGSAEEEGGG</sequence>
<comment type="caution">
    <text evidence="3">The sequence shown here is derived from an EMBL/GenBank/DDBJ whole genome shotgun (WGS) entry which is preliminary data.</text>
</comment>
<keyword evidence="4" id="KW-1185">Reference proteome</keyword>
<feature type="region of interest" description="Disordered" evidence="2">
    <location>
        <begin position="444"/>
        <end position="471"/>
    </location>
</feature>
<dbReference type="Proteomes" id="UP000789901">
    <property type="component" value="Unassembled WGS sequence"/>
</dbReference>
<accession>A0ABN7UZH4</accession>